<feature type="region of interest" description="Disordered" evidence="1">
    <location>
        <begin position="251"/>
        <end position="449"/>
    </location>
</feature>
<sequence>YSLDKIKATIDKGEQDKSALLTGMLALSYQGISQQPGGNDAVVTENEVLRNKLGAGLLDYEDDRDFSSPRAKRGRGFQNLYSTESDISYDDRGDTNDLKATPELLPGATGPIKLSQKTIVQTPGPIACPPSMLRGLPLAPIIYDAHHNISENVFVSLDNHTNCSFAFFIKARPEKSKVIGPVAAVIFPGYMDGELIKKSDSKAQILKSGSTTKFQSNQEENKEELQKKISFIDSDEVMIAEHKRELSNFQDVELQKEEKSEPRRHISQQPRTVSTQTVTTKESPMRAASAPSSNLRKCSKTEAKSGTGETRKTTPKQDIYLRIQVVPPQNSQSGPKYQHKRDLSSPEKNYEKGQIQKPGVKVEKLPEKTLSKEGKRVKDDKRKGIGEVMDKENKIEKGQSKKGDSIKDEGKTGERRVNVKKKGDEDTDNKDKKGGNRNTNINWDDFQKE</sequence>
<dbReference type="InterPro" id="IPR038754">
    <property type="entry name" value="TSBP1"/>
</dbReference>
<dbReference type="EMBL" id="JAEMGP010000020">
    <property type="protein sequence ID" value="KAG5197007.1"/>
    <property type="molecule type" value="Genomic_DNA"/>
</dbReference>
<feature type="compositionally biased region" description="Basic and acidic residues" evidence="1">
    <location>
        <begin position="253"/>
        <end position="264"/>
    </location>
</feature>
<name>A0A836CS56_SHEEP</name>
<comment type="caution">
    <text evidence="2">The sequence shown here is derived from an EMBL/GenBank/DDBJ whole genome shotgun (WGS) entry which is preliminary data.</text>
</comment>
<accession>A0A836CS56</accession>
<gene>
    <name evidence="2" type="ORF">JEQ12_010461</name>
</gene>
<evidence type="ECO:0000256" key="1">
    <source>
        <dbReference type="SAM" id="MobiDB-lite"/>
    </source>
</evidence>
<feature type="non-terminal residue" evidence="2">
    <location>
        <position position="1"/>
    </location>
</feature>
<dbReference type="Proteomes" id="UP000664991">
    <property type="component" value="Unassembled WGS sequence"/>
</dbReference>
<evidence type="ECO:0000313" key="2">
    <source>
        <dbReference type="EMBL" id="KAG5197007.1"/>
    </source>
</evidence>
<evidence type="ECO:0000313" key="3">
    <source>
        <dbReference type="Proteomes" id="UP000664991"/>
    </source>
</evidence>
<feature type="compositionally biased region" description="Basic and acidic residues" evidence="1">
    <location>
        <begin position="360"/>
        <end position="434"/>
    </location>
</feature>
<feature type="compositionally biased region" description="Polar residues" evidence="1">
    <location>
        <begin position="267"/>
        <end position="282"/>
    </location>
</feature>
<protein>
    <submittedName>
        <fullName evidence="2">Uncharacterized protein</fullName>
    </submittedName>
</protein>
<reference evidence="2 3" key="1">
    <citation type="submission" date="2020-12" db="EMBL/GenBank/DDBJ databases">
        <title>De novo assembly of Tibetan sheep genome.</title>
        <authorList>
            <person name="Li X."/>
        </authorList>
    </citation>
    <scope>NUCLEOTIDE SEQUENCE [LARGE SCALE GENOMIC DNA]</scope>
    <source>
        <tissue evidence="2">Heart</tissue>
    </source>
</reference>
<dbReference type="PANTHER" id="PTHR14368">
    <property type="entry name" value="TESTIS-EXPRESSED BASIC PROTEIN 1"/>
    <property type="match status" value="1"/>
</dbReference>
<feature type="compositionally biased region" description="Basic and acidic residues" evidence="1">
    <location>
        <begin position="340"/>
        <end position="351"/>
    </location>
</feature>
<proteinExistence type="predicted"/>
<dbReference type="AlphaFoldDB" id="A0A836CS56"/>
<dbReference type="PANTHER" id="PTHR14368:SF7">
    <property type="entry name" value="TESTIS-EXPRESSED BASIC PROTEIN 1"/>
    <property type="match status" value="1"/>
</dbReference>
<organism evidence="2 3">
    <name type="scientific">Ovis aries</name>
    <name type="common">Sheep</name>
    <dbReference type="NCBI Taxonomy" id="9940"/>
    <lineage>
        <taxon>Eukaryota</taxon>
        <taxon>Metazoa</taxon>
        <taxon>Chordata</taxon>
        <taxon>Craniata</taxon>
        <taxon>Vertebrata</taxon>
        <taxon>Euteleostomi</taxon>
        <taxon>Mammalia</taxon>
        <taxon>Eutheria</taxon>
        <taxon>Laurasiatheria</taxon>
        <taxon>Artiodactyla</taxon>
        <taxon>Ruminantia</taxon>
        <taxon>Pecora</taxon>
        <taxon>Bovidae</taxon>
        <taxon>Caprinae</taxon>
        <taxon>Ovis</taxon>
    </lineage>
</organism>